<gene>
    <name evidence="1" type="ORF">Ddye_011185</name>
</gene>
<dbReference type="Proteomes" id="UP001280121">
    <property type="component" value="Unassembled WGS sequence"/>
</dbReference>
<organism evidence="1 2">
    <name type="scientific">Dipteronia dyeriana</name>
    <dbReference type="NCBI Taxonomy" id="168575"/>
    <lineage>
        <taxon>Eukaryota</taxon>
        <taxon>Viridiplantae</taxon>
        <taxon>Streptophyta</taxon>
        <taxon>Embryophyta</taxon>
        <taxon>Tracheophyta</taxon>
        <taxon>Spermatophyta</taxon>
        <taxon>Magnoliopsida</taxon>
        <taxon>eudicotyledons</taxon>
        <taxon>Gunneridae</taxon>
        <taxon>Pentapetalae</taxon>
        <taxon>rosids</taxon>
        <taxon>malvids</taxon>
        <taxon>Sapindales</taxon>
        <taxon>Sapindaceae</taxon>
        <taxon>Hippocastanoideae</taxon>
        <taxon>Acereae</taxon>
        <taxon>Dipteronia</taxon>
    </lineage>
</organism>
<protein>
    <submittedName>
        <fullName evidence="1">Uncharacterized protein</fullName>
    </submittedName>
</protein>
<keyword evidence="2" id="KW-1185">Reference proteome</keyword>
<comment type="caution">
    <text evidence="1">The sequence shown here is derived from an EMBL/GenBank/DDBJ whole genome shotgun (WGS) entry which is preliminary data.</text>
</comment>
<dbReference type="PANTHER" id="PTHR48449:SF1">
    <property type="entry name" value="DUF1985 DOMAIN-CONTAINING PROTEIN"/>
    <property type="match status" value="1"/>
</dbReference>
<evidence type="ECO:0000313" key="1">
    <source>
        <dbReference type="EMBL" id="KAK2658133.1"/>
    </source>
</evidence>
<evidence type="ECO:0000313" key="2">
    <source>
        <dbReference type="Proteomes" id="UP001280121"/>
    </source>
</evidence>
<reference evidence="1" key="1">
    <citation type="journal article" date="2023" name="Plant J.">
        <title>Genome sequences and population genomics provide insights into the demographic history, inbreeding, and mutation load of two 'living fossil' tree species of Dipteronia.</title>
        <authorList>
            <person name="Feng Y."/>
            <person name="Comes H.P."/>
            <person name="Chen J."/>
            <person name="Zhu S."/>
            <person name="Lu R."/>
            <person name="Zhang X."/>
            <person name="Li P."/>
            <person name="Qiu J."/>
            <person name="Olsen K.M."/>
            <person name="Qiu Y."/>
        </authorList>
    </citation>
    <scope>NUCLEOTIDE SEQUENCE</scope>
    <source>
        <strain evidence="1">KIB01</strain>
    </source>
</reference>
<dbReference type="EMBL" id="JANJYI010000003">
    <property type="protein sequence ID" value="KAK2658133.1"/>
    <property type="molecule type" value="Genomic_DNA"/>
</dbReference>
<proteinExistence type="predicted"/>
<name>A0AAD9XFK9_9ROSI</name>
<sequence length="137" mass="16141">MPKNGNAYLWRFPDHEIWVPVRVNSGSKKYMIIELKSMLNKFGLEERFKEGPFDIYLELKEPLILYGQLIHNILKREIINPKGQKEDEIWFRFGKSKARFSQEEFCLYSGLKMGHLPEDFANNNEVPKGSMLNGFLK</sequence>
<accession>A0AAD9XFK9</accession>
<dbReference type="AlphaFoldDB" id="A0AAD9XFK9"/>
<dbReference type="PANTHER" id="PTHR48449">
    <property type="entry name" value="DUF1985 DOMAIN-CONTAINING PROTEIN"/>
    <property type="match status" value="1"/>
</dbReference>